<dbReference type="Pfam" id="PF00019">
    <property type="entry name" value="TGF_beta"/>
    <property type="match status" value="1"/>
</dbReference>
<feature type="region of interest" description="Disordered" evidence="14">
    <location>
        <begin position="25"/>
        <end position="51"/>
    </location>
</feature>
<evidence type="ECO:0000256" key="1">
    <source>
        <dbReference type="ARBA" id="ARBA00004613"/>
    </source>
</evidence>
<gene>
    <name evidence="17" type="primary">GDF15</name>
</gene>
<evidence type="ECO:0000256" key="4">
    <source>
        <dbReference type="ARBA" id="ARBA00022525"/>
    </source>
</evidence>
<feature type="region of interest" description="Disordered" evidence="14">
    <location>
        <begin position="65"/>
        <end position="108"/>
    </location>
</feature>
<dbReference type="GO" id="GO:0002023">
    <property type="term" value="P:reduction of food intake in response to dietary excess"/>
    <property type="evidence" value="ECO:0007669"/>
    <property type="project" value="UniProtKB-ARBA"/>
</dbReference>
<dbReference type="InterPro" id="IPR029034">
    <property type="entry name" value="Cystine-knot_cytokine"/>
</dbReference>
<dbReference type="PROSITE" id="PS51362">
    <property type="entry name" value="TGF_BETA_2"/>
    <property type="match status" value="1"/>
</dbReference>
<dbReference type="GO" id="GO:0005615">
    <property type="term" value="C:extracellular space"/>
    <property type="evidence" value="ECO:0007669"/>
    <property type="project" value="UniProtKB-KW"/>
</dbReference>
<feature type="domain" description="TGF-beta family profile" evidence="15">
    <location>
        <begin position="293"/>
        <end position="408"/>
    </location>
</feature>
<evidence type="ECO:0000256" key="10">
    <source>
        <dbReference type="ARBA" id="ARBA00063341"/>
    </source>
</evidence>
<feature type="region of interest" description="Disordered" evidence="14">
    <location>
        <begin position="254"/>
        <end position="277"/>
    </location>
</feature>
<comment type="similarity">
    <text evidence="2 13">Belongs to the TGF-beta family.</text>
</comment>
<keyword evidence="5" id="KW-0165">Cleavage on pair of basic residues</keyword>
<evidence type="ECO:0000256" key="2">
    <source>
        <dbReference type="ARBA" id="ARBA00006656"/>
    </source>
</evidence>
<dbReference type="RefSeq" id="XP_032123733.1">
    <property type="nucleotide sequence ID" value="XM_032267842.1"/>
</dbReference>
<dbReference type="CDD" id="cd19376">
    <property type="entry name" value="TGF_beta_GDF15"/>
    <property type="match status" value="1"/>
</dbReference>
<dbReference type="PANTHER" id="PTHR11848:SF78">
    <property type="entry name" value="GROWTH_DIFFERENTIATION FACTOR 15"/>
    <property type="match status" value="1"/>
</dbReference>
<protein>
    <recommendedName>
        <fullName evidence="11">Growth/differentiation factor 15</fullName>
    </recommendedName>
    <alternativeName>
        <fullName evidence="12">Macrophage inhibitory cytokine 1</fullName>
    </alternativeName>
</protein>
<dbReference type="Proteomes" id="UP000504640">
    <property type="component" value="Unplaced"/>
</dbReference>
<dbReference type="SUPFAM" id="SSF57501">
    <property type="entry name" value="Cystine-knot cytokines"/>
    <property type="match status" value="1"/>
</dbReference>
<proteinExistence type="inferred from homology"/>
<evidence type="ECO:0000256" key="6">
    <source>
        <dbReference type="ARBA" id="ARBA00022702"/>
    </source>
</evidence>
<keyword evidence="16" id="KW-1185">Reference proteome</keyword>
<dbReference type="GO" id="GO:0008083">
    <property type="term" value="F:growth factor activity"/>
    <property type="evidence" value="ECO:0007669"/>
    <property type="project" value="UniProtKB-KW"/>
</dbReference>
<dbReference type="PANTHER" id="PTHR11848">
    <property type="entry name" value="TGF-BETA FAMILY"/>
    <property type="match status" value="1"/>
</dbReference>
<keyword evidence="7" id="KW-0732">Signal</keyword>
<evidence type="ECO:0000313" key="16">
    <source>
        <dbReference type="Proteomes" id="UP000504640"/>
    </source>
</evidence>
<keyword evidence="3" id="KW-0202">Cytokine</keyword>
<dbReference type="InterPro" id="IPR001839">
    <property type="entry name" value="TGF-b_C"/>
</dbReference>
<dbReference type="Gene3D" id="2.10.90.10">
    <property type="entry name" value="Cystine-knot cytokines"/>
    <property type="match status" value="1"/>
</dbReference>
<comment type="subcellular location">
    <subcellularLocation>
        <location evidence="1">Secreted</location>
    </subcellularLocation>
</comment>
<evidence type="ECO:0000256" key="3">
    <source>
        <dbReference type="ARBA" id="ARBA00022514"/>
    </source>
</evidence>
<accession>A0A6J3GZQ9</accession>
<dbReference type="SMART" id="SM00204">
    <property type="entry name" value="TGFB"/>
    <property type="match status" value="1"/>
</dbReference>
<evidence type="ECO:0000256" key="9">
    <source>
        <dbReference type="ARBA" id="ARBA00023180"/>
    </source>
</evidence>
<keyword evidence="13" id="KW-0339">Growth factor</keyword>
<organism evidence="16 17">
    <name type="scientific">Sapajus apella</name>
    <name type="common">Brown-capped capuchin</name>
    <name type="synonym">Cebus apella</name>
    <dbReference type="NCBI Taxonomy" id="9515"/>
    <lineage>
        <taxon>Eukaryota</taxon>
        <taxon>Metazoa</taxon>
        <taxon>Chordata</taxon>
        <taxon>Craniata</taxon>
        <taxon>Vertebrata</taxon>
        <taxon>Euteleostomi</taxon>
        <taxon>Mammalia</taxon>
        <taxon>Eutheria</taxon>
        <taxon>Euarchontoglires</taxon>
        <taxon>Primates</taxon>
        <taxon>Haplorrhini</taxon>
        <taxon>Platyrrhini</taxon>
        <taxon>Cebidae</taxon>
        <taxon>Cebinae</taxon>
        <taxon>Sapajus</taxon>
    </lineage>
</organism>
<dbReference type="GeneID" id="116542733"/>
<dbReference type="GO" id="GO:0005179">
    <property type="term" value="F:hormone activity"/>
    <property type="evidence" value="ECO:0007669"/>
    <property type="project" value="UniProtKB-KW"/>
</dbReference>
<keyword evidence="8" id="KW-1015">Disulfide bond</keyword>
<dbReference type="FunFam" id="2.10.90.10:FF:000039">
    <property type="entry name" value="growth/differentiation factor 15"/>
    <property type="match status" value="1"/>
</dbReference>
<reference evidence="17" key="1">
    <citation type="submission" date="2025-08" db="UniProtKB">
        <authorList>
            <consortium name="RefSeq"/>
        </authorList>
    </citation>
    <scope>IDENTIFICATION</scope>
    <source>
        <tissue evidence="17">Blood</tissue>
    </source>
</reference>
<sequence length="408" mass="44488">MVTMSFFLNKTPRLEWCPHFKEEDKEGQRGALASLEAPPPKDPPAKYIPRPRPAVVNGVFTLQAGAGGRDRAGGGGQSPGTIKAGPAASDQSQLRAATSSAMPGQEPRTLTGSQMLLVLLVLSWPPHGGALSLAKRSRASVPGPSDLHSEDFRSRELRKRYEDLLTRLRANQSWEDSNGDFVPAPAVRILTPQVRLGSGGHLHLRIPRAALPEGLPEASQLQQALFRLSPTTSRSWDVTRPLRRQLRLARPQAPALHLRLSPPPPSDQLQAASRSARPQLELHLRARAARGRRRARARDGDHCPLGPGRCCRLHTVRASLEDLGWADWVLSPREVQVSMCIGACPSQFRAANMHAQIKTSLHRLKPDAVPAPCCVPASYSPMVLLQKTDSGVSLQTYDDLLAKDCHCA</sequence>
<evidence type="ECO:0000259" key="15">
    <source>
        <dbReference type="PROSITE" id="PS51362"/>
    </source>
</evidence>
<dbReference type="CTD" id="9518"/>
<dbReference type="AlphaFoldDB" id="A0A6J3GZQ9"/>
<evidence type="ECO:0000256" key="14">
    <source>
        <dbReference type="SAM" id="MobiDB-lite"/>
    </source>
</evidence>
<evidence type="ECO:0000313" key="17">
    <source>
        <dbReference type="RefSeq" id="XP_032123733.1"/>
    </source>
</evidence>
<dbReference type="GO" id="GO:0005125">
    <property type="term" value="F:cytokine activity"/>
    <property type="evidence" value="ECO:0007669"/>
    <property type="project" value="UniProtKB-KW"/>
</dbReference>
<keyword evidence="9" id="KW-0325">Glycoprotein</keyword>
<comment type="subunit">
    <text evidence="10">Homodimer; disulfide-linked. Interacts with GFRAL and RET; ligand of GFRAL, which mediates GDF15 internalization and cellular signaling through interaction with RET via the formation of a 2:2:2 ternary complex composed of GDF15, GFRAL and RET.</text>
</comment>
<evidence type="ECO:0000256" key="12">
    <source>
        <dbReference type="ARBA" id="ARBA00082513"/>
    </source>
</evidence>
<dbReference type="InterPro" id="IPR015615">
    <property type="entry name" value="TGF-beta-rel"/>
</dbReference>
<feature type="compositionally biased region" description="Polar residues" evidence="14">
    <location>
        <begin position="89"/>
        <end position="108"/>
    </location>
</feature>
<name>A0A6J3GZQ9_SAPAP</name>
<keyword evidence="6" id="KW-0372">Hormone</keyword>
<evidence type="ECO:0000256" key="11">
    <source>
        <dbReference type="ARBA" id="ARBA00068934"/>
    </source>
</evidence>
<evidence type="ECO:0000256" key="5">
    <source>
        <dbReference type="ARBA" id="ARBA00022685"/>
    </source>
</evidence>
<evidence type="ECO:0000256" key="7">
    <source>
        <dbReference type="ARBA" id="ARBA00022729"/>
    </source>
</evidence>
<keyword evidence="4" id="KW-0964">Secreted</keyword>
<evidence type="ECO:0000256" key="8">
    <source>
        <dbReference type="ARBA" id="ARBA00023157"/>
    </source>
</evidence>
<evidence type="ECO:0000256" key="13">
    <source>
        <dbReference type="RuleBase" id="RU000354"/>
    </source>
</evidence>